<dbReference type="EC" id="3.1.-.-" evidence="3"/>
<dbReference type="Proteomes" id="UP001057134">
    <property type="component" value="Chromosome"/>
</dbReference>
<dbReference type="SUPFAM" id="SSF53474">
    <property type="entry name" value="alpha/beta-Hydrolases"/>
    <property type="match status" value="1"/>
</dbReference>
<gene>
    <name evidence="3" type="primary">besA</name>
    <name evidence="3" type="ORF">SK3146_02215</name>
</gene>
<dbReference type="PANTHER" id="PTHR40841">
    <property type="entry name" value="SIDEROPHORE TRIACETYLFUSARININE C ESTERASE"/>
    <property type="match status" value="1"/>
</dbReference>
<dbReference type="Pfam" id="PF00756">
    <property type="entry name" value="Esterase"/>
    <property type="match status" value="1"/>
</dbReference>
<keyword evidence="4" id="KW-1185">Reference proteome</keyword>
<dbReference type="InterPro" id="IPR029058">
    <property type="entry name" value="AB_hydrolase_fold"/>
</dbReference>
<dbReference type="GO" id="GO:0016787">
    <property type="term" value="F:hydrolase activity"/>
    <property type="evidence" value="ECO:0007669"/>
    <property type="project" value="UniProtKB-KW"/>
</dbReference>
<dbReference type="InterPro" id="IPR052558">
    <property type="entry name" value="Siderophore_Hydrolase_D"/>
</dbReference>
<keyword evidence="2 3" id="KW-0378">Hydrolase</keyword>
<dbReference type="InterPro" id="IPR000801">
    <property type="entry name" value="Esterase-like"/>
</dbReference>
<organism evidence="3 4">
    <name type="scientific">Paenibacillus konkukensis</name>
    <dbReference type="NCBI Taxonomy" id="2020716"/>
    <lineage>
        <taxon>Bacteria</taxon>
        <taxon>Bacillati</taxon>
        <taxon>Bacillota</taxon>
        <taxon>Bacilli</taxon>
        <taxon>Bacillales</taxon>
        <taxon>Paenibacillaceae</taxon>
        <taxon>Paenibacillus</taxon>
    </lineage>
</organism>
<sequence>MARISNEQAGNLVRESGEAALHHTRRYSIVSRGERREYRISVAMPVQEPPPSGFPVIYLLDANAVFATMVEAVRVQSRRPEKTGVVPAIVVGIGYRTEEPFAPERYYDFTLPVPIEELPAKPDGTPWPEQGGADAFLTFIEEDLKPQIAQSYPVDSGRQTIFGHSLGGLFVLHTLFTRPEAFQTYIAGSPSIHWNRRCILEEERQFPEKLEQIHSPGQRNVDVLIAVGELEGRHPSGMNGNAMEMAQRLASLANRGVRAEFKQFEDEGHVSVLPVLISRALRFALRP</sequence>
<dbReference type="EMBL" id="CP027059">
    <property type="protein sequence ID" value="UQZ83054.1"/>
    <property type="molecule type" value="Genomic_DNA"/>
</dbReference>
<dbReference type="Gene3D" id="3.40.50.1820">
    <property type="entry name" value="alpha/beta hydrolase"/>
    <property type="match status" value="1"/>
</dbReference>
<comment type="similarity">
    <text evidence="1">Belongs to the esterase D family.</text>
</comment>
<evidence type="ECO:0000256" key="2">
    <source>
        <dbReference type="ARBA" id="ARBA00022801"/>
    </source>
</evidence>
<evidence type="ECO:0000313" key="3">
    <source>
        <dbReference type="EMBL" id="UQZ83054.1"/>
    </source>
</evidence>
<reference evidence="3" key="1">
    <citation type="submission" date="2018-02" db="EMBL/GenBank/DDBJ databases">
        <authorList>
            <person name="Kim S.-K."/>
            <person name="Jung H.-I."/>
            <person name="Lee S.-W."/>
        </authorList>
    </citation>
    <scope>NUCLEOTIDE SEQUENCE</scope>
    <source>
        <strain evidence="3">SK3146</strain>
    </source>
</reference>
<protein>
    <submittedName>
        <fullName evidence="3">Ferri-bacillibactin esterase BesA</fullName>
        <ecNumber evidence="3">3.1.-.-</ecNumber>
    </submittedName>
</protein>
<dbReference type="PANTHER" id="PTHR40841:SF2">
    <property type="entry name" value="SIDEROPHORE-DEGRADING ESTERASE (EUROFUNG)"/>
    <property type="match status" value="1"/>
</dbReference>
<evidence type="ECO:0000256" key="1">
    <source>
        <dbReference type="ARBA" id="ARBA00005622"/>
    </source>
</evidence>
<evidence type="ECO:0000313" key="4">
    <source>
        <dbReference type="Proteomes" id="UP001057134"/>
    </source>
</evidence>
<proteinExistence type="inferred from homology"/>
<dbReference type="RefSeq" id="WP_249865120.1">
    <property type="nucleotide sequence ID" value="NZ_CP027059.1"/>
</dbReference>
<accession>A0ABY4RNP6</accession>
<name>A0ABY4RNP6_9BACL</name>
<reference evidence="3" key="2">
    <citation type="journal article" date="2021" name="J Anim Sci Technol">
        <title>Complete genome sequence of Paenibacillus konkukensis sp. nov. SK3146 as a potential probiotic strain.</title>
        <authorList>
            <person name="Jung H.I."/>
            <person name="Park S."/>
            <person name="Niu K.M."/>
            <person name="Lee S.W."/>
            <person name="Kothari D."/>
            <person name="Yi K.J."/>
            <person name="Kim S.K."/>
        </authorList>
    </citation>
    <scope>NUCLEOTIDE SEQUENCE</scope>
    <source>
        <strain evidence="3">SK3146</strain>
    </source>
</reference>